<dbReference type="InterPro" id="IPR015168">
    <property type="entry name" value="SsuA/THI5"/>
</dbReference>
<keyword evidence="9" id="KW-1185">Reference proteome</keyword>
<comment type="function">
    <text evidence="5">Part of a binding-protein-dependent transport system for aliphatic sulfonates. Putative binding protein.</text>
</comment>
<comment type="similarity">
    <text evidence="2">Belongs to the bacterial solute-binding protein SsuA/TauA family.</text>
</comment>
<dbReference type="SMART" id="SM00062">
    <property type="entry name" value="PBPb"/>
    <property type="match status" value="1"/>
</dbReference>
<evidence type="ECO:0000256" key="2">
    <source>
        <dbReference type="ARBA" id="ARBA00010742"/>
    </source>
</evidence>
<dbReference type="FunFam" id="3.40.190.10:FF:000050">
    <property type="entry name" value="Sulfonate ABC transporter substrate-binding protein"/>
    <property type="match status" value="1"/>
</dbReference>
<gene>
    <name evidence="8" type="ORF">IQ251_16255</name>
</gene>
<dbReference type="PANTHER" id="PTHR30024">
    <property type="entry name" value="ALIPHATIC SULFONATES-BINDING PROTEIN-RELATED"/>
    <property type="match status" value="1"/>
</dbReference>
<dbReference type="Proteomes" id="UP000598360">
    <property type="component" value="Unassembled WGS sequence"/>
</dbReference>
<evidence type="ECO:0000256" key="5">
    <source>
        <dbReference type="ARBA" id="ARBA00055538"/>
    </source>
</evidence>
<dbReference type="InterPro" id="IPR001638">
    <property type="entry name" value="Solute-binding_3/MltF_N"/>
</dbReference>
<dbReference type="InterPro" id="IPR010067">
    <property type="entry name" value="ABC_SsuA_sub-bd"/>
</dbReference>
<comment type="caution">
    <text evidence="8">The sequence shown here is derived from an EMBL/GenBank/DDBJ whole genome shotgun (WGS) entry which is preliminary data.</text>
</comment>
<feature type="domain" description="Solute-binding protein family 3/N-terminal" evidence="7">
    <location>
        <begin position="14"/>
        <end position="238"/>
    </location>
</feature>
<reference evidence="8" key="1">
    <citation type="submission" date="2020-10" db="EMBL/GenBank/DDBJ databases">
        <title>Diversity and distribution of actinomycetes associated with coral in the coast of Hainan.</title>
        <authorList>
            <person name="Li F."/>
        </authorList>
    </citation>
    <scope>NUCLEOTIDE SEQUENCE</scope>
    <source>
        <strain evidence="8">HNM0983</strain>
    </source>
</reference>
<dbReference type="GO" id="GO:0016020">
    <property type="term" value="C:membrane"/>
    <property type="evidence" value="ECO:0007669"/>
    <property type="project" value="InterPro"/>
</dbReference>
<evidence type="ECO:0000259" key="7">
    <source>
        <dbReference type="SMART" id="SM00062"/>
    </source>
</evidence>
<comment type="subcellular location">
    <subcellularLocation>
        <location evidence="1">Periplasm</location>
    </subcellularLocation>
</comment>
<dbReference type="Gene3D" id="3.40.190.10">
    <property type="entry name" value="Periplasmic binding protein-like II"/>
    <property type="match status" value="2"/>
</dbReference>
<organism evidence="8 9">
    <name type="scientific">Saccharopolyspora montiporae</name>
    <dbReference type="NCBI Taxonomy" id="2781240"/>
    <lineage>
        <taxon>Bacteria</taxon>
        <taxon>Bacillati</taxon>
        <taxon>Actinomycetota</taxon>
        <taxon>Actinomycetes</taxon>
        <taxon>Pseudonocardiales</taxon>
        <taxon>Pseudonocardiaceae</taxon>
        <taxon>Saccharopolyspora</taxon>
    </lineage>
</organism>
<evidence type="ECO:0000256" key="4">
    <source>
        <dbReference type="ARBA" id="ARBA00022729"/>
    </source>
</evidence>
<dbReference type="GO" id="GO:0042597">
    <property type="term" value="C:periplasmic space"/>
    <property type="evidence" value="ECO:0007669"/>
    <property type="project" value="UniProtKB-SubCell"/>
</dbReference>
<evidence type="ECO:0000313" key="8">
    <source>
        <dbReference type="EMBL" id="MBE9376004.1"/>
    </source>
</evidence>
<evidence type="ECO:0000256" key="1">
    <source>
        <dbReference type="ARBA" id="ARBA00004418"/>
    </source>
</evidence>
<dbReference type="NCBIfam" id="TIGR01728">
    <property type="entry name" value="SsuA_fam"/>
    <property type="match status" value="1"/>
</dbReference>
<proteinExistence type="inferred from homology"/>
<evidence type="ECO:0000256" key="6">
    <source>
        <dbReference type="ARBA" id="ARBA00070228"/>
    </source>
</evidence>
<sequence length="303" mass="32417">MPPPVPAEQLSDVVLQVGDQKGNQRSMLAAAGLLDTPYEIEWSTFTSGPPLVEAVSAGAVDVGGVGNTPPLFGAAASAKIKAVSASEQNSATDALLVPAGSPLRSVQDLRGKTVALAKGSSAHGNVLNMLSRAGLEPDDVDLSFMQPAEAFSAFTQGQVDAWAVWDPYTAQAELEADVRVLADGRGTANGYEFTVAAVESLGDPRKNAAIADFVARIARAEQHNTANPEERAREWAADTGLPIEVTRRAAERRHRLPVPMDGELVRSQQQLARAFLDARVLPTRFRFEDYVDRRYEQQLSAIG</sequence>
<evidence type="ECO:0000313" key="9">
    <source>
        <dbReference type="Proteomes" id="UP000598360"/>
    </source>
</evidence>
<dbReference type="AlphaFoldDB" id="A0A929B9Y2"/>
<dbReference type="CDD" id="cd13558">
    <property type="entry name" value="PBP2_SsuA_like_2"/>
    <property type="match status" value="1"/>
</dbReference>
<dbReference type="EMBL" id="JADEYC010000030">
    <property type="protein sequence ID" value="MBE9376004.1"/>
    <property type="molecule type" value="Genomic_DNA"/>
</dbReference>
<dbReference type="PANTHER" id="PTHR30024:SF48">
    <property type="entry name" value="ABC TRANSPORTER SUBSTRATE-BINDING PROTEIN"/>
    <property type="match status" value="1"/>
</dbReference>
<keyword evidence="4" id="KW-0732">Signal</keyword>
<dbReference type="SUPFAM" id="SSF53850">
    <property type="entry name" value="Periplasmic binding protein-like II"/>
    <property type="match status" value="1"/>
</dbReference>
<accession>A0A929B9Y2</accession>
<protein>
    <recommendedName>
        <fullName evidence="6">Putative aliphatic sulfonates-binding protein</fullName>
    </recommendedName>
</protein>
<name>A0A929B9Y2_9PSEU</name>
<dbReference type="Pfam" id="PF09084">
    <property type="entry name" value="NMT1"/>
    <property type="match status" value="1"/>
</dbReference>
<evidence type="ECO:0000256" key="3">
    <source>
        <dbReference type="ARBA" id="ARBA00022448"/>
    </source>
</evidence>
<dbReference type="GO" id="GO:0042626">
    <property type="term" value="F:ATPase-coupled transmembrane transporter activity"/>
    <property type="evidence" value="ECO:0007669"/>
    <property type="project" value="InterPro"/>
</dbReference>
<keyword evidence="3" id="KW-0813">Transport</keyword>